<dbReference type="Proteomes" id="UP000248188">
    <property type="component" value="Unassembled WGS sequence"/>
</dbReference>
<dbReference type="InterPro" id="IPR002347">
    <property type="entry name" value="SDR_fam"/>
</dbReference>
<dbReference type="NCBIfam" id="NF005559">
    <property type="entry name" value="PRK07231.1"/>
    <property type="match status" value="1"/>
</dbReference>
<dbReference type="PRINTS" id="PR00081">
    <property type="entry name" value="GDHRDH"/>
</dbReference>
<protein>
    <submittedName>
        <fullName evidence="2">3-oxoacyl-ACP reductase</fullName>
    </submittedName>
</protein>
<dbReference type="GO" id="GO:0016616">
    <property type="term" value="F:oxidoreductase activity, acting on the CH-OH group of donors, NAD or NADP as acceptor"/>
    <property type="evidence" value="ECO:0007669"/>
    <property type="project" value="TreeGrafter"/>
</dbReference>
<dbReference type="Gene3D" id="3.40.50.720">
    <property type="entry name" value="NAD(P)-binding Rossmann-like Domain"/>
    <property type="match status" value="1"/>
</dbReference>
<dbReference type="AlphaFoldDB" id="A0A9Q6N9Q9"/>
<dbReference type="SUPFAM" id="SSF51735">
    <property type="entry name" value="NAD(P)-binding Rossmann-fold domains"/>
    <property type="match status" value="1"/>
</dbReference>
<dbReference type="CDD" id="cd05233">
    <property type="entry name" value="SDR_c"/>
    <property type="match status" value="1"/>
</dbReference>
<dbReference type="Pfam" id="PF13561">
    <property type="entry name" value="adh_short_C2"/>
    <property type="match status" value="1"/>
</dbReference>
<evidence type="ECO:0000313" key="2">
    <source>
        <dbReference type="EMBL" id="PYC40103.1"/>
    </source>
</evidence>
<dbReference type="RefSeq" id="WP_102878790.1">
    <property type="nucleotide sequence ID" value="NZ_JAINDD010000001.1"/>
</dbReference>
<comment type="caution">
    <text evidence="2">The sequence shown here is derived from an EMBL/GenBank/DDBJ whole genome shotgun (WGS) entry which is preliminary data.</text>
</comment>
<dbReference type="OrthoDB" id="286404at2"/>
<evidence type="ECO:0000313" key="3">
    <source>
        <dbReference type="Proteomes" id="UP000248188"/>
    </source>
</evidence>
<comment type="similarity">
    <text evidence="1">Belongs to the short-chain dehydrogenases/reductases (SDR) family.</text>
</comment>
<sequence length="255" mass="27075">MAEQRLSGKNALITGASHGIGQAIALAMAREGANVAFTYQRDEAAAAQVLGQLQELGVKCQAFQVDAGEASAAPQLAGRVLAGFDELHVLVNNVGITTRTGFLETSVEDYHKVMNANLRFPFFLTQAVIAHMLERRIAGSVINVSSISAFKAISQMAHYQSSKAGLSMLSKSLAYEFAAQGIRVNTLSPGLTATQGNRNQWHNDPQLWRERGKDIPLGRAGTPQDHAGAAVFLASDEAAWVTGADIVIDGGEATL</sequence>
<dbReference type="InterPro" id="IPR036291">
    <property type="entry name" value="NAD(P)-bd_dom_sf"/>
</dbReference>
<dbReference type="FunFam" id="3.40.50.720:FF:000084">
    <property type="entry name" value="Short-chain dehydrogenase reductase"/>
    <property type="match status" value="1"/>
</dbReference>
<dbReference type="PANTHER" id="PTHR42760">
    <property type="entry name" value="SHORT-CHAIN DEHYDROGENASES/REDUCTASES FAMILY MEMBER"/>
    <property type="match status" value="1"/>
</dbReference>
<evidence type="ECO:0000256" key="1">
    <source>
        <dbReference type="ARBA" id="ARBA00006484"/>
    </source>
</evidence>
<organism evidence="2 3">
    <name type="scientific">Pseudomonas protegens</name>
    <dbReference type="NCBI Taxonomy" id="380021"/>
    <lineage>
        <taxon>Bacteria</taxon>
        <taxon>Pseudomonadati</taxon>
        <taxon>Pseudomonadota</taxon>
        <taxon>Gammaproteobacteria</taxon>
        <taxon>Pseudomonadales</taxon>
        <taxon>Pseudomonadaceae</taxon>
        <taxon>Pseudomonas</taxon>
    </lineage>
</organism>
<gene>
    <name evidence="2" type="ORF">DMX08_08805</name>
</gene>
<dbReference type="EMBL" id="QJRN01000004">
    <property type="protein sequence ID" value="PYC40103.1"/>
    <property type="molecule type" value="Genomic_DNA"/>
</dbReference>
<proteinExistence type="inferred from homology"/>
<reference evidence="2 3" key="1">
    <citation type="submission" date="2018-06" db="EMBL/GenBank/DDBJ databases">
        <title>Pseudomonas diversity within urban Lake Michigan freshwaters.</title>
        <authorList>
            <person name="Batrich M."/>
            <person name="Hatzopoulos T."/>
            <person name="Putonti C."/>
        </authorList>
    </citation>
    <scope>NUCLEOTIDE SEQUENCE [LARGE SCALE GENOMIC DNA]</scope>
    <source>
        <strain evidence="2 3">MB-090624</strain>
    </source>
</reference>
<accession>A0A9Q6N9Q9</accession>
<name>A0A9Q6N9Q9_9PSED</name>
<dbReference type="PRINTS" id="PR00080">
    <property type="entry name" value="SDRFAMILY"/>
</dbReference>